<dbReference type="AlphaFoldDB" id="A0AAD2EAI1"/>
<feature type="transmembrane region" description="Helical" evidence="2">
    <location>
        <begin position="12"/>
        <end position="33"/>
    </location>
</feature>
<proteinExistence type="inferred from homology"/>
<dbReference type="PANTHER" id="PTHR14255">
    <property type="entry name" value="CEREBLON"/>
    <property type="match status" value="1"/>
</dbReference>
<reference evidence="3" key="1">
    <citation type="submission" date="2023-05" db="EMBL/GenBank/DDBJ databases">
        <authorList>
            <person name="Huff M."/>
        </authorList>
    </citation>
    <scope>NUCLEOTIDE SEQUENCE</scope>
</reference>
<accession>A0AAD2EAI1</accession>
<keyword evidence="4" id="KW-1185">Reference proteome</keyword>
<keyword evidence="2" id="KW-0812">Transmembrane</keyword>
<dbReference type="GO" id="GO:0016567">
    <property type="term" value="P:protein ubiquitination"/>
    <property type="evidence" value="ECO:0007669"/>
    <property type="project" value="TreeGrafter"/>
</dbReference>
<evidence type="ECO:0000256" key="2">
    <source>
        <dbReference type="SAM" id="Phobius"/>
    </source>
</evidence>
<keyword evidence="2" id="KW-1133">Transmembrane helix</keyword>
<protein>
    <submittedName>
        <fullName evidence="3">Uncharacterized protein</fullName>
    </submittedName>
</protein>
<sequence>MADIFSSVRVSSATSTFVMMFSSSMSVVEYYLSKRFPVPYALYLVAVATVPAFIGQHVLRKVIIMVGRASIIIFVLAFVIFVSAISLGGVGISNMIGKIERHEYMGFENLCKYEV</sequence>
<dbReference type="Proteomes" id="UP000834106">
    <property type="component" value="Chromosome 21"/>
</dbReference>
<organism evidence="3 4">
    <name type="scientific">Fraxinus pennsylvanica</name>
    <dbReference type="NCBI Taxonomy" id="56036"/>
    <lineage>
        <taxon>Eukaryota</taxon>
        <taxon>Viridiplantae</taxon>
        <taxon>Streptophyta</taxon>
        <taxon>Embryophyta</taxon>
        <taxon>Tracheophyta</taxon>
        <taxon>Spermatophyta</taxon>
        <taxon>Magnoliopsida</taxon>
        <taxon>eudicotyledons</taxon>
        <taxon>Gunneridae</taxon>
        <taxon>Pentapetalae</taxon>
        <taxon>asterids</taxon>
        <taxon>lamiids</taxon>
        <taxon>Lamiales</taxon>
        <taxon>Oleaceae</taxon>
        <taxon>Oleeae</taxon>
        <taxon>Fraxinus</taxon>
    </lineage>
</organism>
<keyword evidence="2" id="KW-0472">Membrane</keyword>
<dbReference type="EMBL" id="OU503056">
    <property type="protein sequence ID" value="CAI9784842.1"/>
    <property type="molecule type" value="Genomic_DNA"/>
</dbReference>
<name>A0AAD2EAI1_9LAMI</name>
<gene>
    <name evidence="3" type="ORF">FPE_LOCUS32272</name>
</gene>
<comment type="similarity">
    <text evidence="1">Belongs to the 4-toluene sulfonate uptake permease (TSUP) (TC 2.A.102) family.</text>
</comment>
<dbReference type="GO" id="GO:0031464">
    <property type="term" value="C:Cul4A-RING E3 ubiquitin ligase complex"/>
    <property type="evidence" value="ECO:0007669"/>
    <property type="project" value="TreeGrafter"/>
</dbReference>
<evidence type="ECO:0000313" key="4">
    <source>
        <dbReference type="Proteomes" id="UP000834106"/>
    </source>
</evidence>
<feature type="transmembrane region" description="Helical" evidence="2">
    <location>
        <begin position="40"/>
        <end position="59"/>
    </location>
</feature>
<evidence type="ECO:0000256" key="1">
    <source>
        <dbReference type="ARBA" id="ARBA00009142"/>
    </source>
</evidence>
<dbReference type="PANTHER" id="PTHR14255:SF1">
    <property type="entry name" value="SULFITE EXPORTER TAUE_SAFE FAMILY PROTEIN 3"/>
    <property type="match status" value="1"/>
</dbReference>
<feature type="transmembrane region" description="Helical" evidence="2">
    <location>
        <begin position="71"/>
        <end position="92"/>
    </location>
</feature>
<evidence type="ECO:0000313" key="3">
    <source>
        <dbReference type="EMBL" id="CAI9784842.1"/>
    </source>
</evidence>